<dbReference type="AlphaFoldDB" id="A0A8U7M3Z8"/>
<proteinExistence type="predicted"/>
<reference evidence="2" key="1">
    <citation type="submission" date="2019-10" db="EMBL/GenBank/DDBJ databases">
        <title>Corvus moneduloides (New Caledonian crow) genome, bCorMon1, primary haplotype.</title>
        <authorList>
            <person name="Rutz C."/>
            <person name="Fungtammasan C."/>
            <person name="Mountcastle J."/>
            <person name="Formenti G."/>
            <person name="Chow W."/>
            <person name="Howe K."/>
            <person name="Steele M.P."/>
            <person name="Fernandes J."/>
            <person name="Gilbert M.T.P."/>
            <person name="Fedrigo O."/>
            <person name="Jarvis E.D."/>
            <person name="Gemmell N."/>
        </authorList>
    </citation>
    <scope>NUCLEOTIDE SEQUENCE [LARGE SCALE GENOMIC DNA]</scope>
</reference>
<accession>A0A8U7M3Z8</accession>
<evidence type="ECO:0000313" key="2">
    <source>
        <dbReference type="Proteomes" id="UP000694553"/>
    </source>
</evidence>
<reference evidence="1" key="2">
    <citation type="submission" date="2025-08" db="UniProtKB">
        <authorList>
            <consortium name="Ensembl"/>
        </authorList>
    </citation>
    <scope>IDENTIFICATION</scope>
</reference>
<name>A0A8U7M3Z8_CORMO</name>
<organism evidence="1 2">
    <name type="scientific">Corvus moneduloides</name>
    <name type="common">New Caledonian crow</name>
    <dbReference type="NCBI Taxonomy" id="1196302"/>
    <lineage>
        <taxon>Eukaryota</taxon>
        <taxon>Metazoa</taxon>
        <taxon>Chordata</taxon>
        <taxon>Craniata</taxon>
        <taxon>Vertebrata</taxon>
        <taxon>Euteleostomi</taxon>
        <taxon>Archelosauria</taxon>
        <taxon>Archosauria</taxon>
        <taxon>Dinosauria</taxon>
        <taxon>Saurischia</taxon>
        <taxon>Theropoda</taxon>
        <taxon>Coelurosauria</taxon>
        <taxon>Aves</taxon>
        <taxon>Neognathae</taxon>
        <taxon>Neoaves</taxon>
        <taxon>Telluraves</taxon>
        <taxon>Australaves</taxon>
        <taxon>Passeriformes</taxon>
        <taxon>Corvoidea</taxon>
        <taxon>Corvidae</taxon>
        <taxon>Corvus</taxon>
    </lineage>
</organism>
<protein>
    <submittedName>
        <fullName evidence="1">Uncharacterized protein</fullName>
    </submittedName>
</protein>
<keyword evidence="2" id="KW-1185">Reference proteome</keyword>
<reference evidence="1" key="3">
    <citation type="submission" date="2025-09" db="UniProtKB">
        <authorList>
            <consortium name="Ensembl"/>
        </authorList>
    </citation>
    <scope>IDENTIFICATION</scope>
</reference>
<sequence length="105" mass="12033">ELRRRKRRRERKGQRNISIRNLNCSWLDLFWAESEAPGIGGWSSDHPTFSEVTSLLPPCFSCLKPAIIFSSLSHLAYLCHASKPFWFHLNRDGGADICSSLDEKI</sequence>
<dbReference type="Ensembl" id="ENSCMUT00000037144.1">
    <property type="protein sequence ID" value="ENSCMUP00000032841.1"/>
    <property type="gene ID" value="ENSCMUG00000017371.1"/>
</dbReference>
<evidence type="ECO:0000313" key="1">
    <source>
        <dbReference type="Ensembl" id="ENSCMUP00000032841.1"/>
    </source>
</evidence>
<dbReference type="Proteomes" id="UP000694553">
    <property type="component" value="Unassembled WGS sequence"/>
</dbReference>